<protein>
    <submittedName>
        <fullName evidence="1">Uncharacterized protein</fullName>
    </submittedName>
</protein>
<gene>
    <name evidence="1" type="ORF">DM82_429</name>
</gene>
<dbReference type="KEGG" id="bok:DM82_429"/>
<dbReference type="RefSeq" id="WP_010102223.1">
    <property type="nucleotide sequence ID" value="NZ_CP008726.1"/>
</dbReference>
<organism evidence="1 2">
    <name type="scientific">Burkholderia oklahomensis</name>
    <dbReference type="NCBI Taxonomy" id="342113"/>
    <lineage>
        <taxon>Bacteria</taxon>
        <taxon>Pseudomonadati</taxon>
        <taxon>Pseudomonadota</taxon>
        <taxon>Betaproteobacteria</taxon>
        <taxon>Burkholderiales</taxon>
        <taxon>Burkholderiaceae</taxon>
        <taxon>Burkholderia</taxon>
        <taxon>pseudomallei group</taxon>
    </lineage>
</organism>
<dbReference type="AlphaFoldDB" id="A0AAI8FMZ0"/>
<name>A0AAI8FMZ0_9BURK</name>
<dbReference type="EMBL" id="CP008726">
    <property type="protein sequence ID" value="AIO67051.1"/>
    <property type="molecule type" value="Genomic_DNA"/>
</dbReference>
<sequence length="254" mass="29178">MKAVMTHIMRRKRRYATLPFFACLRDERLPPRVRLGFMPGFAFFVMAFGDLNRYVPRKAPVGDAQQARVNAHTCEDDHHWPWFLEDLDELSWNRAATTTDALRALWSEDTHRCRLLMYEPCAIVEAADGVERLAIVEAIEETGNVLFALTIRLAAEVQAETGRELRYMGAHHFALETGHMRNGEHAKASRIVLDDAKRRRCIALVDRVFDSFAAWTHEAVREIARAASPRRRVRRRVETIPSFGYFSLVTGVKP</sequence>
<evidence type="ECO:0000313" key="2">
    <source>
        <dbReference type="Proteomes" id="UP000029424"/>
    </source>
</evidence>
<dbReference type="Proteomes" id="UP000029424">
    <property type="component" value="Chromosome 1"/>
</dbReference>
<proteinExistence type="predicted"/>
<dbReference type="Gene3D" id="1.20.910.10">
    <property type="entry name" value="Heme oxygenase-like"/>
    <property type="match status" value="1"/>
</dbReference>
<keyword evidence="2" id="KW-1185">Reference proteome</keyword>
<accession>A0AAI8FMZ0</accession>
<evidence type="ECO:0000313" key="1">
    <source>
        <dbReference type="EMBL" id="AIO67051.1"/>
    </source>
</evidence>
<dbReference type="InterPro" id="IPR016084">
    <property type="entry name" value="Haem_Oase-like_multi-hlx"/>
</dbReference>
<reference evidence="1 2" key="1">
    <citation type="submission" date="2014-06" db="EMBL/GenBank/DDBJ databases">
        <authorList>
            <person name="Bishop-Lilly K.A."/>
            <person name="Broomall S.M."/>
            <person name="Chain P.S."/>
            <person name="Chertkov O."/>
            <person name="Coyne S.R."/>
            <person name="Daligault H.E."/>
            <person name="Davenport K.W."/>
            <person name="Erkkila T."/>
            <person name="Frey K.G."/>
            <person name="Gibbons H.S."/>
            <person name="Gu W."/>
            <person name="Jaissle J."/>
            <person name="Johnson S.L."/>
            <person name="Koroleva G.I."/>
            <person name="Ladner J.T."/>
            <person name="Lo C.-C."/>
            <person name="Minogue T.D."/>
            <person name="Munk C."/>
            <person name="Palacios G.F."/>
            <person name="Redden C.L."/>
            <person name="Rosenzweig C.N."/>
            <person name="Scholz M.B."/>
            <person name="Teshima H."/>
            <person name="Xu Y."/>
        </authorList>
    </citation>
    <scope>NUCLEOTIDE SEQUENCE [LARGE SCALE GENOMIC DNA]</scope>
    <source>
        <strain evidence="1 2">EO147</strain>
    </source>
</reference>